<feature type="region of interest" description="Disordered" evidence="1">
    <location>
        <begin position="1"/>
        <end position="31"/>
    </location>
</feature>
<proteinExistence type="predicted"/>
<dbReference type="EMBL" id="JAGGNH010000006">
    <property type="protein sequence ID" value="KAJ0969619.1"/>
    <property type="molecule type" value="Genomic_DNA"/>
</dbReference>
<sequence length="155" mass="17838">MGAKLFNDEEGATATFTDEEETTTAVGESARSLPEDKTALIKDKGDRSRDSFLLVDDTLAVGLELLQNHLYRECMDKDFLLLLFDEQEEVKMEFDQRSSEQIGRLWDLVKGKVMVTEELASCHSEFHRLAMKMWNLNLKLSSYPKKLRLLKVLFT</sequence>
<comment type="caution">
    <text evidence="2">The sequence shown here is derived from an EMBL/GenBank/DDBJ whole genome shotgun (WGS) entry which is preliminary data.</text>
</comment>
<organism evidence="2 3">
    <name type="scientific">Dioscorea zingiberensis</name>
    <dbReference type="NCBI Taxonomy" id="325984"/>
    <lineage>
        <taxon>Eukaryota</taxon>
        <taxon>Viridiplantae</taxon>
        <taxon>Streptophyta</taxon>
        <taxon>Embryophyta</taxon>
        <taxon>Tracheophyta</taxon>
        <taxon>Spermatophyta</taxon>
        <taxon>Magnoliopsida</taxon>
        <taxon>Liliopsida</taxon>
        <taxon>Dioscoreales</taxon>
        <taxon>Dioscoreaceae</taxon>
        <taxon>Dioscorea</taxon>
    </lineage>
</organism>
<evidence type="ECO:0000313" key="2">
    <source>
        <dbReference type="EMBL" id="KAJ0969619.1"/>
    </source>
</evidence>
<reference evidence="2" key="1">
    <citation type="submission" date="2021-03" db="EMBL/GenBank/DDBJ databases">
        <authorList>
            <person name="Li Z."/>
            <person name="Yang C."/>
        </authorList>
    </citation>
    <scope>NUCLEOTIDE SEQUENCE</scope>
    <source>
        <strain evidence="2">Dzin_1.0</strain>
        <tissue evidence="2">Leaf</tissue>
    </source>
</reference>
<evidence type="ECO:0000313" key="3">
    <source>
        <dbReference type="Proteomes" id="UP001085076"/>
    </source>
</evidence>
<dbReference type="Proteomes" id="UP001085076">
    <property type="component" value="Miscellaneous, Linkage group lg06"/>
</dbReference>
<name>A0A9D5HAQ5_9LILI</name>
<keyword evidence="3" id="KW-1185">Reference proteome</keyword>
<reference evidence="2" key="2">
    <citation type="journal article" date="2022" name="Hortic Res">
        <title>The genome of Dioscorea zingiberensis sheds light on the biosynthesis, origin and evolution of the medicinally important diosgenin saponins.</title>
        <authorList>
            <person name="Li Y."/>
            <person name="Tan C."/>
            <person name="Li Z."/>
            <person name="Guo J."/>
            <person name="Li S."/>
            <person name="Chen X."/>
            <person name="Wang C."/>
            <person name="Dai X."/>
            <person name="Yang H."/>
            <person name="Song W."/>
            <person name="Hou L."/>
            <person name="Xu J."/>
            <person name="Tong Z."/>
            <person name="Xu A."/>
            <person name="Yuan X."/>
            <person name="Wang W."/>
            <person name="Yang Q."/>
            <person name="Chen L."/>
            <person name="Sun Z."/>
            <person name="Wang K."/>
            <person name="Pan B."/>
            <person name="Chen J."/>
            <person name="Bao Y."/>
            <person name="Liu F."/>
            <person name="Qi X."/>
            <person name="Gang D.R."/>
            <person name="Wen J."/>
            <person name="Li J."/>
        </authorList>
    </citation>
    <scope>NUCLEOTIDE SEQUENCE</scope>
    <source>
        <strain evidence="2">Dzin_1.0</strain>
    </source>
</reference>
<dbReference type="AlphaFoldDB" id="A0A9D5HAQ5"/>
<protein>
    <submittedName>
        <fullName evidence="2">Uncharacterized protein</fullName>
    </submittedName>
</protein>
<gene>
    <name evidence="2" type="ORF">J5N97_022496</name>
</gene>
<accession>A0A9D5HAQ5</accession>
<evidence type="ECO:0000256" key="1">
    <source>
        <dbReference type="SAM" id="MobiDB-lite"/>
    </source>
</evidence>